<dbReference type="AlphaFoldDB" id="A0A812PDD8"/>
<comment type="caution">
    <text evidence="3">The sequence shown here is derived from an EMBL/GenBank/DDBJ whole genome shotgun (WGS) entry which is preliminary data.</text>
</comment>
<evidence type="ECO:0000256" key="2">
    <source>
        <dbReference type="SAM" id="MobiDB-lite"/>
    </source>
</evidence>
<feature type="compositionally biased region" description="Acidic residues" evidence="2">
    <location>
        <begin position="330"/>
        <end position="339"/>
    </location>
</feature>
<feature type="region of interest" description="Disordered" evidence="2">
    <location>
        <begin position="327"/>
        <end position="352"/>
    </location>
</feature>
<keyword evidence="1" id="KW-0175">Coiled coil</keyword>
<gene>
    <name evidence="3" type="ORF">SNEC2469_LOCUS8958</name>
</gene>
<name>A0A812PDD8_9DINO</name>
<feature type="coiled-coil region" evidence="1">
    <location>
        <begin position="568"/>
        <end position="606"/>
    </location>
</feature>
<reference evidence="3" key="1">
    <citation type="submission" date="2021-02" db="EMBL/GenBank/DDBJ databases">
        <authorList>
            <person name="Dougan E. K."/>
            <person name="Rhodes N."/>
            <person name="Thang M."/>
            <person name="Chan C."/>
        </authorList>
    </citation>
    <scope>NUCLEOTIDE SEQUENCE</scope>
</reference>
<keyword evidence="4" id="KW-1185">Reference proteome</keyword>
<dbReference type="Proteomes" id="UP000601435">
    <property type="component" value="Unassembled WGS sequence"/>
</dbReference>
<evidence type="ECO:0000313" key="3">
    <source>
        <dbReference type="EMBL" id="CAE7345916.1"/>
    </source>
</evidence>
<sequence length="663" mass="73507">MAAQGDISKVDQALSKKSRRKRMSACIRATRRRLETRSDEVETAVSSLMAQSTPGMKEFTEEEAVNQLFSLTVFACYEHVDNQTIAEVLQGSEQLDEEKGLTVFRDVLSARRPSRAQMELYEAVVQEEQARLLEQMTPDDMPGALGNIGRKMSTATKAAYVVSVLAGAGGRLGSWVSRPGPQPQLAPKAMAYRQTSTDSHGGGEVHEVDTNGAFNFKNRAISKTNASPSKGAGLAGLSLRKNMGAAPVKIETPRTGRRVSGAGADFFDGENIDDIVKSLISTKKIDSAWQRISRRVATLESYIQHLRGGEGDDTFLTRKEFIEFLQSQESNDDGQEDGSEEHADAEQPEEPQEDPLLLQIREELKAQEDANTNALKQAMEGARQADEAKWIRFGELEDKYRQLEATLEEERSDRGFAEAAFKDQLQQFSSVLEDLEPRMQAFATSEARRHISQLLFRDGDTEAQWVSEPTRVVEELSSSAGEADLPEAPPAGQVPAETTMLEVPASPPERPLSSASAVSRSLEVSEAERLARQHAKVLHAAEETSDGLCHNAYEWRVALLDLVHTGLVEPLREEVDRLQRDISRQRDDFQKKIREKEKEIIEAKLKGQKVAKDLREEADMRKGEAVENITSFQKVYKLILEAGQKAAGDNDKALDKIRGVQGQ</sequence>
<evidence type="ECO:0000313" key="4">
    <source>
        <dbReference type="Proteomes" id="UP000601435"/>
    </source>
</evidence>
<feature type="region of interest" description="Disordered" evidence="2">
    <location>
        <begin position="470"/>
        <end position="493"/>
    </location>
</feature>
<feature type="region of interest" description="Disordered" evidence="2">
    <location>
        <begin position="1"/>
        <end position="23"/>
    </location>
</feature>
<accession>A0A812PDD8</accession>
<evidence type="ECO:0000256" key="1">
    <source>
        <dbReference type="SAM" id="Coils"/>
    </source>
</evidence>
<dbReference type="EMBL" id="CAJNJA010014598">
    <property type="protein sequence ID" value="CAE7345916.1"/>
    <property type="molecule type" value="Genomic_DNA"/>
</dbReference>
<dbReference type="OrthoDB" id="436363at2759"/>
<protein>
    <submittedName>
        <fullName evidence="3">Uncharacterized protein</fullName>
    </submittedName>
</protein>
<organism evidence="3 4">
    <name type="scientific">Symbiodinium necroappetens</name>
    <dbReference type="NCBI Taxonomy" id="1628268"/>
    <lineage>
        <taxon>Eukaryota</taxon>
        <taxon>Sar</taxon>
        <taxon>Alveolata</taxon>
        <taxon>Dinophyceae</taxon>
        <taxon>Suessiales</taxon>
        <taxon>Symbiodiniaceae</taxon>
        <taxon>Symbiodinium</taxon>
    </lineage>
</organism>
<proteinExistence type="predicted"/>
<feature type="coiled-coil region" evidence="1">
    <location>
        <begin position="357"/>
        <end position="420"/>
    </location>
</feature>
<feature type="non-terminal residue" evidence="3">
    <location>
        <position position="663"/>
    </location>
</feature>